<dbReference type="VEuPathDB" id="HostDB:ENSMUSG00000000560"/>
<accession>A0A0H2UKB5</accession>
<evidence type="ECO:0000313" key="4">
    <source>
        <dbReference type="Proteomes" id="UP000000589"/>
    </source>
</evidence>
<dbReference type="Proteomes" id="UP000000589">
    <property type="component" value="Chromosome 5"/>
</dbReference>
<dbReference type="Antibodypedia" id="12030">
    <property type="antibodies" value="347 antibodies from 33 providers"/>
</dbReference>
<proteinExistence type="predicted"/>
<evidence type="ECO:0000313" key="3">
    <source>
        <dbReference type="MGI" id="MGI:95614"/>
    </source>
</evidence>
<dbReference type="ProteomicsDB" id="305852"/>
<dbReference type="MGI" id="MGI:95614">
    <property type="gene designation" value="Gabra2"/>
</dbReference>
<dbReference type="AlphaFoldDB" id="A0A0H2UKB5"/>
<protein>
    <submittedName>
        <fullName evidence="2">Gamma-aminobutyric acid type A receptor subunit alpha 2</fullName>
    </submittedName>
</protein>
<dbReference type="Bgee" id="ENSMUSG00000000560">
    <property type="expression patterns" value="Expressed in subiculum and 92 other cell types or tissues"/>
</dbReference>
<keyword evidence="1" id="KW-0732">Signal</keyword>
<reference evidence="2" key="4">
    <citation type="submission" date="2025-09" db="UniProtKB">
        <authorList>
            <consortium name="Ensembl"/>
        </authorList>
    </citation>
    <scope>IDENTIFICATION</scope>
    <source>
        <strain evidence="2">C57BL/6J</strain>
    </source>
</reference>
<feature type="chain" id="PRO_5002599313" evidence="1">
    <location>
        <begin position="29"/>
        <end position="76"/>
    </location>
</feature>
<evidence type="ECO:0000256" key="1">
    <source>
        <dbReference type="SAM" id="SignalP"/>
    </source>
</evidence>
<organism evidence="2 4">
    <name type="scientific">Mus musculus</name>
    <name type="common">Mouse</name>
    <dbReference type="NCBI Taxonomy" id="10090"/>
    <lineage>
        <taxon>Eukaryota</taxon>
        <taxon>Metazoa</taxon>
        <taxon>Chordata</taxon>
        <taxon>Craniata</taxon>
        <taxon>Vertebrata</taxon>
        <taxon>Euteleostomi</taxon>
        <taxon>Mammalia</taxon>
        <taxon>Eutheria</taxon>
        <taxon>Euarchontoglires</taxon>
        <taxon>Glires</taxon>
        <taxon>Rodentia</taxon>
        <taxon>Myomorpha</taxon>
        <taxon>Muroidea</taxon>
        <taxon>Muridae</taxon>
        <taxon>Murinae</taxon>
        <taxon>Mus</taxon>
        <taxon>Mus</taxon>
    </lineage>
</organism>
<dbReference type="Ensembl" id="ENSMUST00000000572.7">
    <property type="protein sequence ID" value="ENSMUSP00000000572.7"/>
    <property type="gene ID" value="ENSMUSG00000000560.10"/>
</dbReference>
<name>A0A0H2UKB5_MOUSE</name>
<evidence type="ECO:0000313" key="2">
    <source>
        <dbReference type="Ensembl" id="ENSMUSP00000000572.7"/>
    </source>
</evidence>
<sequence>MKTKLSTCNVWSLLLVLLVWDPVRLVLANIQEDEAKNNITIFTRILDRLLDGYDNRLRPGLGGVYNRCFLSAKMER</sequence>
<dbReference type="GeneTree" id="ENSGT00940000157266"/>
<reference evidence="2 4" key="1">
    <citation type="journal article" date="2009" name="PLoS Biol.">
        <title>Lineage-specific biology revealed by a finished genome assembly of the mouse.</title>
        <authorList>
            <consortium name="Mouse Genome Sequencing Consortium"/>
            <person name="Church D.M."/>
            <person name="Goodstadt L."/>
            <person name="Hillier L.W."/>
            <person name="Zody M.C."/>
            <person name="Goldstein S."/>
            <person name="She X."/>
            <person name="Bult C.J."/>
            <person name="Agarwala R."/>
            <person name="Cherry J.L."/>
            <person name="DiCuccio M."/>
            <person name="Hlavina W."/>
            <person name="Kapustin Y."/>
            <person name="Meric P."/>
            <person name="Maglott D."/>
            <person name="Birtle Z."/>
            <person name="Marques A.C."/>
            <person name="Graves T."/>
            <person name="Zhou S."/>
            <person name="Teague B."/>
            <person name="Potamousis K."/>
            <person name="Churas C."/>
            <person name="Place M."/>
            <person name="Herschleb J."/>
            <person name="Runnheim R."/>
            <person name="Forrest D."/>
            <person name="Amos-Landgraf J."/>
            <person name="Schwartz D.C."/>
            <person name="Cheng Z."/>
            <person name="Lindblad-Toh K."/>
            <person name="Eichler E.E."/>
            <person name="Ponting C.P."/>
        </authorList>
    </citation>
    <scope>NUCLEOTIDE SEQUENCE [LARGE SCALE GENOMIC DNA]</scope>
    <source>
        <strain evidence="2 4">C57BL/6J</strain>
    </source>
</reference>
<reference evidence="2 4" key="2">
    <citation type="journal article" date="2011" name="PLoS Biol.">
        <title>Modernizing reference genome assemblies.</title>
        <authorList>
            <person name="Church D.M."/>
            <person name="Schneider V.A."/>
            <person name="Graves T."/>
            <person name="Auger K."/>
            <person name="Cunningham F."/>
            <person name="Bouk N."/>
            <person name="Chen H.C."/>
            <person name="Agarwala R."/>
            <person name="McLaren W.M."/>
            <person name="Ritchie G.R."/>
            <person name="Albracht D."/>
            <person name="Kremitzki M."/>
            <person name="Rock S."/>
            <person name="Kotkiewicz H."/>
            <person name="Kremitzki C."/>
            <person name="Wollam A."/>
            <person name="Trani L."/>
            <person name="Fulton L."/>
            <person name="Fulton R."/>
            <person name="Matthews L."/>
            <person name="Whitehead S."/>
            <person name="Chow W."/>
            <person name="Torrance J."/>
            <person name="Dunn M."/>
            <person name="Harden G."/>
            <person name="Threadgold G."/>
            <person name="Wood J."/>
            <person name="Collins J."/>
            <person name="Heath P."/>
            <person name="Griffiths G."/>
            <person name="Pelan S."/>
            <person name="Grafham D."/>
            <person name="Eichler E.E."/>
            <person name="Weinstock G."/>
            <person name="Mardis E.R."/>
            <person name="Wilson R.K."/>
            <person name="Howe K."/>
            <person name="Flicek P."/>
            <person name="Hubbard T."/>
        </authorList>
    </citation>
    <scope>NUCLEOTIDE SEQUENCE [LARGE SCALE GENOMIC DNA]</scope>
    <source>
        <strain evidence="2 4">C57BL/6J</strain>
    </source>
</reference>
<keyword evidence="4" id="KW-1185">Reference proteome</keyword>
<dbReference type="ExpressionAtlas" id="A0A0H2UKB5">
    <property type="expression patterns" value="baseline and differential"/>
</dbReference>
<feature type="signal peptide" evidence="1">
    <location>
        <begin position="1"/>
        <end position="28"/>
    </location>
</feature>
<reference evidence="2" key="3">
    <citation type="submission" date="2025-08" db="UniProtKB">
        <authorList>
            <consortium name="Ensembl"/>
        </authorList>
    </citation>
    <scope>IDENTIFICATION</scope>
    <source>
        <strain evidence="2">C57BL/6J</strain>
    </source>
</reference>
<gene>
    <name evidence="2 3" type="primary">Gabra2</name>
</gene>
<dbReference type="SMR" id="A0A0H2UKB5"/>
<dbReference type="AGR" id="MGI:95614"/>